<dbReference type="NCBIfam" id="TIGR00152">
    <property type="entry name" value="dephospho-CoA kinase"/>
    <property type="match status" value="1"/>
</dbReference>
<name>A0A7H1NSB0_9PROT</name>
<gene>
    <name evidence="5 7" type="primary">coaE</name>
    <name evidence="7" type="ORF">JGUZn3_14460</name>
</gene>
<dbReference type="GO" id="GO:0015937">
    <property type="term" value="P:coenzyme A biosynthetic process"/>
    <property type="evidence" value="ECO:0007669"/>
    <property type="project" value="UniProtKB-UniRule"/>
</dbReference>
<protein>
    <recommendedName>
        <fullName evidence="5 6">Dephospho-CoA kinase</fullName>
        <ecNumber evidence="5 6">2.7.1.24</ecNumber>
    </recommendedName>
    <alternativeName>
        <fullName evidence="5">Dephosphocoenzyme A kinase</fullName>
    </alternativeName>
</protein>
<evidence type="ECO:0000256" key="6">
    <source>
        <dbReference type="NCBIfam" id="TIGR00152"/>
    </source>
</evidence>
<dbReference type="KEGG" id="ebla:JGUZn3_14460"/>
<dbReference type="InterPro" id="IPR027417">
    <property type="entry name" value="P-loop_NTPase"/>
</dbReference>
<keyword evidence="2 5" id="KW-0547">Nucleotide-binding</keyword>
<proteinExistence type="inferred from homology"/>
<dbReference type="Pfam" id="PF01121">
    <property type="entry name" value="CoaE"/>
    <property type="match status" value="1"/>
</dbReference>
<comment type="subcellular location">
    <subcellularLocation>
        <location evidence="5">Cytoplasm</location>
    </subcellularLocation>
</comment>
<dbReference type="GO" id="GO:0004140">
    <property type="term" value="F:dephospho-CoA kinase activity"/>
    <property type="evidence" value="ECO:0007669"/>
    <property type="project" value="UniProtKB-UniRule"/>
</dbReference>
<keyword evidence="5" id="KW-0963">Cytoplasm</keyword>
<keyword evidence="4 5" id="KW-0173">Coenzyme A biosynthesis</keyword>
<keyword evidence="5 7" id="KW-0808">Transferase</keyword>
<dbReference type="Gene3D" id="3.40.50.300">
    <property type="entry name" value="P-loop containing nucleotide triphosphate hydrolases"/>
    <property type="match status" value="1"/>
</dbReference>
<reference evidence="7 8" key="1">
    <citation type="submission" date="2020-08" db="EMBL/GenBank/DDBJ databases">
        <title>Complete genome sequence of Entomobacter blattae G55GP.</title>
        <authorList>
            <person name="Poehlein A."/>
            <person name="Guzman J."/>
            <person name="Daniel R."/>
            <person name="Vilcinskas A."/>
        </authorList>
    </citation>
    <scope>NUCLEOTIDE SEQUENCE [LARGE SCALE GENOMIC DNA]</scope>
    <source>
        <strain evidence="7 8">G55GP</strain>
    </source>
</reference>
<dbReference type="SUPFAM" id="SSF52540">
    <property type="entry name" value="P-loop containing nucleoside triphosphate hydrolases"/>
    <property type="match status" value="1"/>
</dbReference>
<dbReference type="GO" id="GO:0005524">
    <property type="term" value="F:ATP binding"/>
    <property type="evidence" value="ECO:0007669"/>
    <property type="project" value="UniProtKB-UniRule"/>
</dbReference>
<dbReference type="InterPro" id="IPR001977">
    <property type="entry name" value="Depp_CoAkinase"/>
</dbReference>
<keyword evidence="8" id="KW-1185">Reference proteome</keyword>
<dbReference type="PANTHER" id="PTHR10695">
    <property type="entry name" value="DEPHOSPHO-COA KINASE-RELATED"/>
    <property type="match status" value="1"/>
</dbReference>
<dbReference type="EC" id="2.7.1.24" evidence="5 6"/>
<dbReference type="Proteomes" id="UP000516349">
    <property type="component" value="Chromosome"/>
</dbReference>
<evidence type="ECO:0000313" key="8">
    <source>
        <dbReference type="Proteomes" id="UP000516349"/>
    </source>
</evidence>
<comment type="function">
    <text evidence="5">Catalyzes the phosphorylation of the 3'-hydroxyl group of dephosphocoenzyme A to form coenzyme A.</text>
</comment>
<accession>A0A7H1NSB0</accession>
<evidence type="ECO:0000256" key="2">
    <source>
        <dbReference type="ARBA" id="ARBA00022741"/>
    </source>
</evidence>
<dbReference type="UniPathway" id="UPA00241">
    <property type="reaction ID" value="UER00356"/>
</dbReference>
<sequence>MLVVGLTGGMGMGKTTIAHMFRRAGIPVFDADACVHVLQSPGGEAVPLIARLFPDVVEKGIINRSLLREKVRKTPKALYDLEQVIHPLVKKERQRFIRQMRRRHVSLCMLDIPLLYEVGIEKECSVVITVSAPPSLQRQRIMKRRSMTAAQAEKLIQRQMPDFERRRRANFTIFTGLSLWNSLRQVRKIITALRAEGERRYGTHRFV</sequence>
<feature type="binding site" evidence="5">
    <location>
        <begin position="11"/>
        <end position="16"/>
    </location>
    <ligand>
        <name>ATP</name>
        <dbReference type="ChEBI" id="CHEBI:30616"/>
    </ligand>
</feature>
<dbReference type="HAMAP" id="MF_00376">
    <property type="entry name" value="Dephospho_CoA_kinase"/>
    <property type="match status" value="1"/>
</dbReference>
<dbReference type="RefSeq" id="WP_203412915.1">
    <property type="nucleotide sequence ID" value="NZ_CP060244.1"/>
</dbReference>
<dbReference type="GO" id="GO:0005737">
    <property type="term" value="C:cytoplasm"/>
    <property type="evidence" value="ECO:0007669"/>
    <property type="project" value="UniProtKB-SubCell"/>
</dbReference>
<comment type="catalytic activity">
    <reaction evidence="5">
        <text>3'-dephospho-CoA + ATP = ADP + CoA + H(+)</text>
        <dbReference type="Rhea" id="RHEA:18245"/>
        <dbReference type="ChEBI" id="CHEBI:15378"/>
        <dbReference type="ChEBI" id="CHEBI:30616"/>
        <dbReference type="ChEBI" id="CHEBI:57287"/>
        <dbReference type="ChEBI" id="CHEBI:57328"/>
        <dbReference type="ChEBI" id="CHEBI:456216"/>
        <dbReference type="EC" id="2.7.1.24"/>
    </reaction>
</comment>
<evidence type="ECO:0000256" key="5">
    <source>
        <dbReference type="HAMAP-Rule" id="MF_00376"/>
    </source>
</evidence>
<organism evidence="7 8">
    <name type="scientific">Entomobacter blattae</name>
    <dbReference type="NCBI Taxonomy" id="2762277"/>
    <lineage>
        <taxon>Bacteria</taxon>
        <taxon>Pseudomonadati</taxon>
        <taxon>Pseudomonadota</taxon>
        <taxon>Alphaproteobacteria</taxon>
        <taxon>Acetobacterales</taxon>
        <taxon>Acetobacteraceae</taxon>
        <taxon>Entomobacter</taxon>
    </lineage>
</organism>
<evidence type="ECO:0000313" key="7">
    <source>
        <dbReference type="EMBL" id="QNT78670.1"/>
    </source>
</evidence>
<keyword evidence="3 5" id="KW-0067">ATP-binding</keyword>
<dbReference type="EMBL" id="CP060244">
    <property type="protein sequence ID" value="QNT78670.1"/>
    <property type="molecule type" value="Genomic_DNA"/>
</dbReference>
<evidence type="ECO:0000256" key="4">
    <source>
        <dbReference type="ARBA" id="ARBA00022993"/>
    </source>
</evidence>
<evidence type="ECO:0000256" key="1">
    <source>
        <dbReference type="ARBA" id="ARBA00009018"/>
    </source>
</evidence>
<keyword evidence="5 7" id="KW-0418">Kinase</keyword>
<dbReference type="AlphaFoldDB" id="A0A7H1NSB0"/>
<dbReference type="PROSITE" id="PS51219">
    <property type="entry name" value="DPCK"/>
    <property type="match status" value="1"/>
</dbReference>
<evidence type="ECO:0000256" key="3">
    <source>
        <dbReference type="ARBA" id="ARBA00022840"/>
    </source>
</evidence>
<dbReference type="PANTHER" id="PTHR10695:SF46">
    <property type="entry name" value="BIFUNCTIONAL COENZYME A SYNTHASE-RELATED"/>
    <property type="match status" value="1"/>
</dbReference>
<dbReference type="CDD" id="cd02022">
    <property type="entry name" value="DPCK"/>
    <property type="match status" value="1"/>
</dbReference>
<comment type="pathway">
    <text evidence="5">Cofactor biosynthesis; coenzyme A biosynthesis; CoA from (R)-pantothenate: step 5/5.</text>
</comment>
<comment type="similarity">
    <text evidence="1 5">Belongs to the CoaE family.</text>
</comment>